<dbReference type="OrthoDB" id="158267at2"/>
<gene>
    <name evidence="3" type="ORF">FEN17_03860</name>
</gene>
<keyword evidence="4" id="KW-1185">Reference proteome</keyword>
<dbReference type="CDD" id="cd01832">
    <property type="entry name" value="SGNH_hydrolase_like_1"/>
    <property type="match status" value="1"/>
</dbReference>
<accession>A0A5R9L664</accession>
<comment type="caution">
    <text evidence="3">The sequence shown here is derived from an EMBL/GenBank/DDBJ whole genome shotgun (WGS) entry which is preliminary data.</text>
</comment>
<dbReference type="EMBL" id="VCEJ01000002">
    <property type="protein sequence ID" value="TLV04053.1"/>
    <property type="molecule type" value="Genomic_DNA"/>
</dbReference>
<evidence type="ECO:0000313" key="3">
    <source>
        <dbReference type="EMBL" id="TLV04053.1"/>
    </source>
</evidence>
<dbReference type="AlphaFoldDB" id="A0A5R9L664"/>
<keyword evidence="3" id="KW-0378">Hydrolase</keyword>
<dbReference type="InterPro" id="IPR036514">
    <property type="entry name" value="SGNH_hydro_sf"/>
</dbReference>
<evidence type="ECO:0000259" key="2">
    <source>
        <dbReference type="Pfam" id="PF13472"/>
    </source>
</evidence>
<dbReference type="SUPFAM" id="SSF52266">
    <property type="entry name" value="SGNH hydrolase"/>
    <property type="match status" value="1"/>
</dbReference>
<feature type="domain" description="SGNH hydrolase-type esterase" evidence="2">
    <location>
        <begin position="28"/>
        <end position="206"/>
    </location>
</feature>
<protein>
    <submittedName>
        <fullName evidence="3">SGNH/GDSL hydrolase family protein</fullName>
    </submittedName>
</protein>
<sequence>MLLSSCKSSPDPAKPGNNDTGSGLTYLALGDSYTIGESVSKEDRWPMQLAAALRENGVAVQEPYFIARTGWTTKDLLDGTQNYHPDKPYDVVSLLIGVNNQYQGRSIEEYRSQFHDLLVRSIGYAGGNAEKVFVLSIPDWGVTPFGESVRKRTAKEIDNFNKVAKEECDKEKILFINITDISRTALNDVSMVASDNLHFSAKMYRLWVNETIPAIKPKI</sequence>
<dbReference type="Gene3D" id="3.40.50.1110">
    <property type="entry name" value="SGNH hydrolase"/>
    <property type="match status" value="1"/>
</dbReference>
<proteinExistence type="predicted"/>
<dbReference type="Proteomes" id="UP000306402">
    <property type="component" value="Unassembled WGS sequence"/>
</dbReference>
<name>A0A5R9L664_9BACT</name>
<feature type="region of interest" description="Disordered" evidence="1">
    <location>
        <begin position="1"/>
        <end position="21"/>
    </location>
</feature>
<evidence type="ECO:0000313" key="4">
    <source>
        <dbReference type="Proteomes" id="UP000306402"/>
    </source>
</evidence>
<dbReference type="GO" id="GO:0016788">
    <property type="term" value="F:hydrolase activity, acting on ester bonds"/>
    <property type="evidence" value="ECO:0007669"/>
    <property type="project" value="UniProtKB-ARBA"/>
</dbReference>
<dbReference type="Pfam" id="PF13472">
    <property type="entry name" value="Lipase_GDSL_2"/>
    <property type="match status" value="1"/>
</dbReference>
<evidence type="ECO:0000256" key="1">
    <source>
        <dbReference type="SAM" id="MobiDB-lite"/>
    </source>
</evidence>
<reference evidence="3 4" key="1">
    <citation type="submission" date="2019-05" db="EMBL/GenBank/DDBJ databases">
        <authorList>
            <person name="Qu J.-H."/>
        </authorList>
    </citation>
    <scope>NUCLEOTIDE SEQUENCE [LARGE SCALE GENOMIC DNA]</scope>
    <source>
        <strain evidence="3 4">T17</strain>
    </source>
</reference>
<organism evidence="3 4">
    <name type="scientific">Dyadobacter luticola</name>
    <dbReference type="NCBI Taxonomy" id="1979387"/>
    <lineage>
        <taxon>Bacteria</taxon>
        <taxon>Pseudomonadati</taxon>
        <taxon>Bacteroidota</taxon>
        <taxon>Cytophagia</taxon>
        <taxon>Cytophagales</taxon>
        <taxon>Spirosomataceae</taxon>
        <taxon>Dyadobacter</taxon>
    </lineage>
</organism>
<dbReference type="InterPro" id="IPR013830">
    <property type="entry name" value="SGNH_hydro"/>
</dbReference>